<evidence type="ECO:0000313" key="4">
    <source>
        <dbReference type="Proteomes" id="UP000053647"/>
    </source>
</evidence>
<keyword evidence="2" id="KW-0812">Transmembrane</keyword>
<sequence length="231" mass="23990">MPPYRRRTKRSKDSTAESSNTPAVSTTSEPQPSPSKAPPTDPPSDIPMTKSGNRLAPVSPLGSQMPFNKFVYALSLGAVILLGWYVYDMVTVLGRLKEEVGWWGLIIGGSGGQLRGGSGGGTSHGWGSWTGWGSSSSRRARGDGELESRLDDLANALGIPARDVASALKPIVPPASLTSLAAKMKETSGSEAIRVLLEESGAHGGKNDADGGAAVGWEVMGSDDAPEGETV</sequence>
<dbReference type="EMBL" id="KN819372">
    <property type="protein sequence ID" value="KIJ11865.1"/>
    <property type="molecule type" value="Genomic_DNA"/>
</dbReference>
<reference evidence="4" key="2">
    <citation type="submission" date="2015-01" db="EMBL/GenBank/DDBJ databases">
        <title>Evolutionary Origins and Diversification of the Mycorrhizal Mutualists.</title>
        <authorList>
            <consortium name="DOE Joint Genome Institute"/>
            <consortium name="Mycorrhizal Genomics Consortium"/>
            <person name="Kohler A."/>
            <person name="Kuo A."/>
            <person name="Nagy L.G."/>
            <person name="Floudas D."/>
            <person name="Copeland A."/>
            <person name="Barry K.W."/>
            <person name="Cichocki N."/>
            <person name="Veneault-Fourrey C."/>
            <person name="LaButti K."/>
            <person name="Lindquist E.A."/>
            <person name="Lipzen A."/>
            <person name="Lundell T."/>
            <person name="Morin E."/>
            <person name="Murat C."/>
            <person name="Riley R."/>
            <person name="Ohm R."/>
            <person name="Sun H."/>
            <person name="Tunlid A."/>
            <person name="Henrissat B."/>
            <person name="Grigoriev I.V."/>
            <person name="Hibbett D.S."/>
            <person name="Martin F."/>
        </authorList>
    </citation>
    <scope>NUCLEOTIDE SEQUENCE [LARGE SCALE GENOMIC DNA]</scope>
    <source>
        <strain evidence="4">ATCC 200175</strain>
    </source>
</reference>
<reference evidence="3 4" key="1">
    <citation type="submission" date="2014-06" db="EMBL/GenBank/DDBJ databases">
        <authorList>
            <consortium name="DOE Joint Genome Institute"/>
            <person name="Kuo A."/>
            <person name="Kohler A."/>
            <person name="Nagy L.G."/>
            <person name="Floudas D."/>
            <person name="Copeland A."/>
            <person name="Barry K.W."/>
            <person name="Cichocki N."/>
            <person name="Veneault-Fourrey C."/>
            <person name="LaButti K."/>
            <person name="Lindquist E.A."/>
            <person name="Lipzen A."/>
            <person name="Lundell T."/>
            <person name="Morin E."/>
            <person name="Murat C."/>
            <person name="Sun H."/>
            <person name="Tunlid A."/>
            <person name="Henrissat B."/>
            <person name="Grigoriev I.V."/>
            <person name="Hibbett D.S."/>
            <person name="Martin F."/>
            <person name="Nordberg H.P."/>
            <person name="Cantor M.N."/>
            <person name="Hua S.X."/>
        </authorList>
    </citation>
    <scope>NUCLEOTIDE SEQUENCE [LARGE SCALE GENOMIC DNA]</scope>
    <source>
        <strain evidence="3 4">ATCC 200175</strain>
    </source>
</reference>
<feature type="compositionally biased region" description="Gly residues" evidence="1">
    <location>
        <begin position="114"/>
        <end position="130"/>
    </location>
</feature>
<proteinExistence type="predicted"/>
<dbReference type="AlphaFoldDB" id="A0A0C9T870"/>
<evidence type="ECO:0000256" key="2">
    <source>
        <dbReference type="SAM" id="Phobius"/>
    </source>
</evidence>
<keyword evidence="4" id="KW-1185">Reference proteome</keyword>
<keyword evidence="2" id="KW-0472">Membrane</keyword>
<accession>A0A0C9T870</accession>
<gene>
    <name evidence="3" type="ORF">PAXINDRAFT_181754</name>
</gene>
<evidence type="ECO:0000256" key="1">
    <source>
        <dbReference type="SAM" id="MobiDB-lite"/>
    </source>
</evidence>
<feature type="compositionally biased region" description="Pro residues" evidence="1">
    <location>
        <begin position="31"/>
        <end position="45"/>
    </location>
</feature>
<evidence type="ECO:0000313" key="3">
    <source>
        <dbReference type="EMBL" id="KIJ11865.1"/>
    </source>
</evidence>
<feature type="compositionally biased region" description="Basic and acidic residues" evidence="1">
    <location>
        <begin position="200"/>
        <end position="209"/>
    </location>
</feature>
<name>A0A0C9T870_PAXIN</name>
<feature type="compositionally biased region" description="Basic residues" evidence="1">
    <location>
        <begin position="1"/>
        <end position="10"/>
    </location>
</feature>
<dbReference type="Proteomes" id="UP000053647">
    <property type="component" value="Unassembled WGS sequence"/>
</dbReference>
<feature type="region of interest" description="Disordered" evidence="1">
    <location>
        <begin position="114"/>
        <end position="143"/>
    </location>
</feature>
<feature type="transmembrane region" description="Helical" evidence="2">
    <location>
        <begin position="70"/>
        <end position="87"/>
    </location>
</feature>
<organism evidence="3 4">
    <name type="scientific">Paxillus involutus ATCC 200175</name>
    <dbReference type="NCBI Taxonomy" id="664439"/>
    <lineage>
        <taxon>Eukaryota</taxon>
        <taxon>Fungi</taxon>
        <taxon>Dikarya</taxon>
        <taxon>Basidiomycota</taxon>
        <taxon>Agaricomycotina</taxon>
        <taxon>Agaricomycetes</taxon>
        <taxon>Agaricomycetidae</taxon>
        <taxon>Boletales</taxon>
        <taxon>Paxilineae</taxon>
        <taxon>Paxillaceae</taxon>
        <taxon>Paxillus</taxon>
    </lineage>
</organism>
<dbReference type="OrthoDB" id="3199651at2759"/>
<feature type="compositionally biased region" description="Polar residues" evidence="1">
    <location>
        <begin position="16"/>
        <end position="27"/>
    </location>
</feature>
<keyword evidence="2" id="KW-1133">Transmembrane helix</keyword>
<feature type="region of interest" description="Disordered" evidence="1">
    <location>
        <begin position="200"/>
        <end position="231"/>
    </location>
</feature>
<feature type="region of interest" description="Disordered" evidence="1">
    <location>
        <begin position="1"/>
        <end position="57"/>
    </location>
</feature>
<dbReference type="HOGENOM" id="CLU_103024_0_0_1"/>
<protein>
    <submittedName>
        <fullName evidence="3">Uncharacterized protein</fullName>
    </submittedName>
</protein>